<gene>
    <name evidence="1" type="ORF">EGM181_15045</name>
</gene>
<dbReference type="AlphaFoldDB" id="A0AAE7MRU5"/>
<proteinExistence type="predicted"/>
<dbReference type="RefSeq" id="WP_113849217.1">
    <property type="nucleotide sequence ID" value="NZ_CP050485.1"/>
</dbReference>
<accession>A0AAE7MRU5</accession>
<organism evidence="1 2">
    <name type="scientific">Enterococcus gallinarum</name>
    <dbReference type="NCBI Taxonomy" id="1353"/>
    <lineage>
        <taxon>Bacteria</taxon>
        <taxon>Bacillati</taxon>
        <taxon>Bacillota</taxon>
        <taxon>Bacilli</taxon>
        <taxon>Lactobacillales</taxon>
        <taxon>Enterococcaceae</taxon>
        <taxon>Enterococcus</taxon>
    </lineage>
</organism>
<protein>
    <submittedName>
        <fullName evidence="1">Uncharacterized protein</fullName>
    </submittedName>
</protein>
<name>A0AAE7MRU5_ENTGA</name>
<evidence type="ECO:0000313" key="1">
    <source>
        <dbReference type="EMBL" id="QOG28479.1"/>
    </source>
</evidence>
<sequence>MEKKLEIDDLVMEAINVNYALKGFKAFFDDKLSVAGALTLEDLNAANALLLAVIELSSRHAVDAEVLAITMEQGGSK</sequence>
<dbReference type="Proteomes" id="UP000516696">
    <property type="component" value="Chromosome"/>
</dbReference>
<reference evidence="1 2" key="1">
    <citation type="submission" date="2020-03" db="EMBL/GenBank/DDBJ databases">
        <title>Characterization of ganglioside-mimicking enterococci.</title>
        <authorList>
            <person name="Patry R.T."/>
            <person name="Nothaft H."/>
            <person name="Bridger R."/>
            <person name="Shajahan A."/>
            <person name="Huynh S."/>
            <person name="Sanchez S."/>
            <person name="Azadi P."/>
            <person name="Cooper K."/>
            <person name="Miller W.G."/>
            <person name="Parker C.T."/>
            <person name="Wells L."/>
            <person name="Szymanski C.M."/>
        </authorList>
    </citation>
    <scope>NUCLEOTIDE SEQUENCE [LARGE SCALE GENOMIC DNA]</scope>
    <source>
        <strain evidence="1 2">EGM181</strain>
    </source>
</reference>
<dbReference type="EMBL" id="CP050485">
    <property type="protein sequence ID" value="QOG28479.1"/>
    <property type="molecule type" value="Genomic_DNA"/>
</dbReference>
<evidence type="ECO:0000313" key="2">
    <source>
        <dbReference type="Proteomes" id="UP000516696"/>
    </source>
</evidence>